<dbReference type="AlphaFoldDB" id="A0A1L9PK92"/>
<keyword evidence="1" id="KW-0732">Signal</keyword>
<organism evidence="2 3">
    <name type="scientific">Aspergillus versicolor CBS 583.65</name>
    <dbReference type="NCBI Taxonomy" id="1036611"/>
    <lineage>
        <taxon>Eukaryota</taxon>
        <taxon>Fungi</taxon>
        <taxon>Dikarya</taxon>
        <taxon>Ascomycota</taxon>
        <taxon>Pezizomycotina</taxon>
        <taxon>Eurotiomycetes</taxon>
        <taxon>Eurotiomycetidae</taxon>
        <taxon>Eurotiales</taxon>
        <taxon>Aspergillaceae</taxon>
        <taxon>Aspergillus</taxon>
        <taxon>Aspergillus subgen. Nidulantes</taxon>
    </lineage>
</organism>
<evidence type="ECO:0000313" key="2">
    <source>
        <dbReference type="EMBL" id="OJJ01911.1"/>
    </source>
</evidence>
<dbReference type="VEuPathDB" id="FungiDB:ASPVEDRAFT_41461"/>
<protein>
    <recommendedName>
        <fullName evidence="4">Pectate lyase</fullName>
    </recommendedName>
</protein>
<proteinExistence type="predicted"/>
<dbReference type="RefSeq" id="XP_040667673.1">
    <property type="nucleotide sequence ID" value="XM_040812349.1"/>
</dbReference>
<evidence type="ECO:0000313" key="3">
    <source>
        <dbReference type="Proteomes" id="UP000184073"/>
    </source>
</evidence>
<gene>
    <name evidence="2" type="ORF">ASPVEDRAFT_41461</name>
</gene>
<dbReference type="EMBL" id="KV878128">
    <property type="protein sequence ID" value="OJJ01911.1"/>
    <property type="molecule type" value="Genomic_DNA"/>
</dbReference>
<feature type="signal peptide" evidence="1">
    <location>
        <begin position="1"/>
        <end position="20"/>
    </location>
</feature>
<evidence type="ECO:0008006" key="4">
    <source>
        <dbReference type="Google" id="ProtNLM"/>
    </source>
</evidence>
<feature type="chain" id="PRO_5009887303" description="Pectate lyase" evidence="1">
    <location>
        <begin position="21"/>
        <end position="148"/>
    </location>
</feature>
<accession>A0A1L9PK92</accession>
<reference evidence="3" key="1">
    <citation type="journal article" date="2017" name="Genome Biol.">
        <title>Comparative genomics reveals high biological diversity and specific adaptations in the industrially and medically important fungal genus Aspergillus.</title>
        <authorList>
            <person name="de Vries R.P."/>
            <person name="Riley R."/>
            <person name="Wiebenga A."/>
            <person name="Aguilar-Osorio G."/>
            <person name="Amillis S."/>
            <person name="Uchima C.A."/>
            <person name="Anderluh G."/>
            <person name="Asadollahi M."/>
            <person name="Askin M."/>
            <person name="Barry K."/>
            <person name="Battaglia E."/>
            <person name="Bayram O."/>
            <person name="Benocci T."/>
            <person name="Braus-Stromeyer S.A."/>
            <person name="Caldana C."/>
            <person name="Canovas D."/>
            <person name="Cerqueira G.C."/>
            <person name="Chen F."/>
            <person name="Chen W."/>
            <person name="Choi C."/>
            <person name="Clum A."/>
            <person name="Dos Santos R.A."/>
            <person name="Damasio A.R."/>
            <person name="Diallinas G."/>
            <person name="Emri T."/>
            <person name="Fekete E."/>
            <person name="Flipphi M."/>
            <person name="Freyberg S."/>
            <person name="Gallo A."/>
            <person name="Gournas C."/>
            <person name="Habgood R."/>
            <person name="Hainaut M."/>
            <person name="Harispe M.L."/>
            <person name="Henrissat B."/>
            <person name="Hilden K.S."/>
            <person name="Hope R."/>
            <person name="Hossain A."/>
            <person name="Karabika E."/>
            <person name="Karaffa L."/>
            <person name="Karanyi Z."/>
            <person name="Krasevec N."/>
            <person name="Kuo A."/>
            <person name="Kusch H."/>
            <person name="LaButti K."/>
            <person name="Lagendijk E.L."/>
            <person name="Lapidus A."/>
            <person name="Levasseur A."/>
            <person name="Lindquist E."/>
            <person name="Lipzen A."/>
            <person name="Logrieco A.F."/>
            <person name="MacCabe A."/>
            <person name="Maekelae M.R."/>
            <person name="Malavazi I."/>
            <person name="Melin P."/>
            <person name="Meyer V."/>
            <person name="Mielnichuk N."/>
            <person name="Miskei M."/>
            <person name="Molnar A.P."/>
            <person name="Mule G."/>
            <person name="Ngan C.Y."/>
            <person name="Orejas M."/>
            <person name="Orosz E."/>
            <person name="Ouedraogo J.P."/>
            <person name="Overkamp K.M."/>
            <person name="Park H.-S."/>
            <person name="Perrone G."/>
            <person name="Piumi F."/>
            <person name="Punt P.J."/>
            <person name="Ram A.F."/>
            <person name="Ramon A."/>
            <person name="Rauscher S."/>
            <person name="Record E."/>
            <person name="Riano-Pachon D.M."/>
            <person name="Robert V."/>
            <person name="Roehrig J."/>
            <person name="Ruller R."/>
            <person name="Salamov A."/>
            <person name="Salih N.S."/>
            <person name="Samson R.A."/>
            <person name="Sandor E."/>
            <person name="Sanguinetti M."/>
            <person name="Schuetze T."/>
            <person name="Sepcic K."/>
            <person name="Shelest E."/>
            <person name="Sherlock G."/>
            <person name="Sophianopoulou V."/>
            <person name="Squina F.M."/>
            <person name="Sun H."/>
            <person name="Susca A."/>
            <person name="Todd R.B."/>
            <person name="Tsang A."/>
            <person name="Unkles S.E."/>
            <person name="van de Wiele N."/>
            <person name="van Rossen-Uffink D."/>
            <person name="Oliveira J.V."/>
            <person name="Vesth T.C."/>
            <person name="Visser J."/>
            <person name="Yu J.-H."/>
            <person name="Zhou M."/>
            <person name="Andersen M.R."/>
            <person name="Archer D.B."/>
            <person name="Baker S.E."/>
            <person name="Benoit I."/>
            <person name="Brakhage A.A."/>
            <person name="Braus G.H."/>
            <person name="Fischer R."/>
            <person name="Frisvad J.C."/>
            <person name="Goldman G.H."/>
            <person name="Houbraken J."/>
            <person name="Oakley B."/>
            <person name="Pocsi I."/>
            <person name="Scazzocchio C."/>
            <person name="Seiboth B."/>
            <person name="vanKuyk P.A."/>
            <person name="Wortman J."/>
            <person name="Dyer P.S."/>
            <person name="Grigoriev I.V."/>
        </authorList>
    </citation>
    <scope>NUCLEOTIDE SEQUENCE [LARGE SCALE GENOMIC DNA]</scope>
    <source>
        <strain evidence="3">CBS 583.65</strain>
    </source>
</reference>
<name>A0A1L9PK92_ASPVE</name>
<evidence type="ECO:0000256" key="1">
    <source>
        <dbReference type="SAM" id="SignalP"/>
    </source>
</evidence>
<keyword evidence="3" id="KW-1185">Reference proteome</keyword>
<dbReference type="GeneID" id="63727860"/>
<sequence length="148" mass="15515">MNRLLALLAVLATITSGVTARAIPAQREVLTQTNRNCEGSVVDSVHTETFGFVNLVVTGSNRIVAVAVLKGGTPNANYNVRLIQIKDRMAVDCGVCTKGGATLTTDDRGDGSINVQQAVAPGATAAWVDLNNKDDCANFFNIAPLSIV</sequence>
<dbReference type="Proteomes" id="UP000184073">
    <property type="component" value="Unassembled WGS sequence"/>
</dbReference>
<dbReference type="OrthoDB" id="4457938at2759"/>